<evidence type="ECO:0000313" key="2">
    <source>
        <dbReference type="EMBL" id="MDE52037.1"/>
    </source>
</evidence>
<gene>
    <name evidence="2" type="ORF">g.11999</name>
</gene>
<keyword evidence="1" id="KW-1133">Transmembrane helix</keyword>
<sequence>MRKEYKFPMPASILKLNSTLTQDDYNRALCMLKNDIRFQLHIFLYRRLQTIWILFSSVLCIFLPILLSAHLETIVILGSCLLWLILQAAGLVVGGRCRKKLDLMLERSVAQVNSYFMDHKLMLGVINVGGLCKRSRLVIPMVYFDTFGCIEQIESIVSTDLKSIEADRNGDSKHKQQVALDYSKIGLHRMEPNQRALAKSQLAKKIVLRFSQRWISHFDGSKLMFTDDDVTRPRHLSTGKCLCQFIEEHFKSNQSEQIKDLDDEPLDDCCKVEMTNDTSAPTPNTTLTTTSTTATTTTITTSTTTQPEFEENNQAIMQHKINRPLIIDLANNYNGLLEQYAALLQSQKNYCRDEFDPELNVSKLDELLKGELLRNKMFDEQMGQIRDSILHMTSENCEKTPIITTRFNKPLQV</sequence>
<name>A0A6G1SPC9_9ACAR</name>
<keyword evidence="1" id="KW-0472">Membrane</keyword>
<dbReference type="PANTHER" id="PTHR31193:SF1">
    <property type="entry name" value="TRANSMEMBRANE PROTEIN 268"/>
    <property type="match status" value="1"/>
</dbReference>
<dbReference type="AlphaFoldDB" id="A0A6G1SPC9"/>
<accession>A0A6G1SPC9</accession>
<reference evidence="2" key="1">
    <citation type="submission" date="2018-10" db="EMBL/GenBank/DDBJ databases">
        <title>Transcriptome assembly of Aceria tosichella (Wheat curl mite) Type 2.</title>
        <authorList>
            <person name="Scully E.D."/>
            <person name="Geib S.M."/>
            <person name="Palmer N.A."/>
            <person name="Gupta A.K."/>
            <person name="Sarath G."/>
            <person name="Tatineni S."/>
        </authorList>
    </citation>
    <scope>NUCLEOTIDE SEQUENCE</scope>
    <source>
        <strain evidence="2">LincolnNE</strain>
    </source>
</reference>
<dbReference type="Pfam" id="PF14800">
    <property type="entry name" value="DUF4481"/>
    <property type="match status" value="1"/>
</dbReference>
<dbReference type="EMBL" id="GGYP01007266">
    <property type="protein sequence ID" value="MDE52037.1"/>
    <property type="molecule type" value="Transcribed_RNA"/>
</dbReference>
<feature type="transmembrane region" description="Helical" evidence="1">
    <location>
        <begin position="73"/>
        <end position="94"/>
    </location>
</feature>
<proteinExistence type="predicted"/>
<protein>
    <submittedName>
        <fullName evidence="2">Uncharacterized protein</fullName>
    </submittedName>
</protein>
<feature type="transmembrane region" description="Helical" evidence="1">
    <location>
        <begin position="50"/>
        <end position="67"/>
    </location>
</feature>
<dbReference type="PANTHER" id="PTHR31193">
    <property type="entry name" value="TRANSMEMBRANE PROTEIN C9ORF91"/>
    <property type="match status" value="1"/>
</dbReference>
<dbReference type="InterPro" id="IPR028054">
    <property type="entry name" value="DUF4481"/>
</dbReference>
<organism evidence="2">
    <name type="scientific">Aceria tosichella</name>
    <name type="common">wheat curl mite</name>
    <dbReference type="NCBI Taxonomy" id="561515"/>
    <lineage>
        <taxon>Eukaryota</taxon>
        <taxon>Metazoa</taxon>
        <taxon>Ecdysozoa</taxon>
        <taxon>Arthropoda</taxon>
        <taxon>Chelicerata</taxon>
        <taxon>Arachnida</taxon>
        <taxon>Acari</taxon>
        <taxon>Acariformes</taxon>
        <taxon>Trombidiformes</taxon>
        <taxon>Prostigmata</taxon>
        <taxon>Eupodina</taxon>
        <taxon>Eriophyoidea</taxon>
        <taxon>Eriophyidae</taxon>
        <taxon>Eriophyinae</taxon>
        <taxon>Aceriini</taxon>
        <taxon>Aceria</taxon>
    </lineage>
</organism>
<keyword evidence="1" id="KW-0812">Transmembrane</keyword>
<evidence type="ECO:0000256" key="1">
    <source>
        <dbReference type="SAM" id="Phobius"/>
    </source>
</evidence>